<reference evidence="1" key="2">
    <citation type="journal article" date="2015" name="Fish Shellfish Immunol.">
        <title>Early steps in the European eel (Anguilla anguilla)-Vibrio vulnificus interaction in the gills: Role of the RtxA13 toxin.</title>
        <authorList>
            <person name="Callol A."/>
            <person name="Pajuelo D."/>
            <person name="Ebbesson L."/>
            <person name="Teles M."/>
            <person name="MacKenzie S."/>
            <person name="Amaro C."/>
        </authorList>
    </citation>
    <scope>NUCLEOTIDE SEQUENCE</scope>
</reference>
<accession>A0A0E9TFK9</accession>
<proteinExistence type="predicted"/>
<dbReference type="AlphaFoldDB" id="A0A0E9TFK9"/>
<reference evidence="1" key="1">
    <citation type="submission" date="2014-11" db="EMBL/GenBank/DDBJ databases">
        <authorList>
            <person name="Amaro Gonzalez C."/>
        </authorList>
    </citation>
    <scope>NUCLEOTIDE SEQUENCE</scope>
</reference>
<sequence length="22" mass="2460">MLVRKCDCNNSLCNKLASNPVH</sequence>
<name>A0A0E9TFK9_ANGAN</name>
<organism evidence="1">
    <name type="scientific">Anguilla anguilla</name>
    <name type="common">European freshwater eel</name>
    <name type="synonym">Muraena anguilla</name>
    <dbReference type="NCBI Taxonomy" id="7936"/>
    <lineage>
        <taxon>Eukaryota</taxon>
        <taxon>Metazoa</taxon>
        <taxon>Chordata</taxon>
        <taxon>Craniata</taxon>
        <taxon>Vertebrata</taxon>
        <taxon>Euteleostomi</taxon>
        <taxon>Actinopterygii</taxon>
        <taxon>Neopterygii</taxon>
        <taxon>Teleostei</taxon>
        <taxon>Anguilliformes</taxon>
        <taxon>Anguillidae</taxon>
        <taxon>Anguilla</taxon>
    </lineage>
</organism>
<protein>
    <submittedName>
        <fullName evidence="1">Uncharacterized protein</fullName>
    </submittedName>
</protein>
<dbReference type="EMBL" id="GBXM01056201">
    <property type="protein sequence ID" value="JAH52376.1"/>
    <property type="molecule type" value="Transcribed_RNA"/>
</dbReference>
<evidence type="ECO:0000313" key="1">
    <source>
        <dbReference type="EMBL" id="JAH52376.1"/>
    </source>
</evidence>